<reference evidence="2" key="1">
    <citation type="submission" date="2022-10" db="EMBL/GenBank/DDBJ databases">
        <title>Chryseobacterium sp. nov., a novel bacterial species.</title>
        <authorList>
            <person name="Cao Y."/>
        </authorList>
    </citation>
    <scope>NUCLEOTIDE SEQUENCE</scope>
    <source>
        <strain evidence="2">KC 927</strain>
    </source>
</reference>
<comment type="caution">
    <text evidence="2">The sequence shown here is derived from an EMBL/GenBank/DDBJ whole genome shotgun (WGS) entry which is preliminary data.</text>
</comment>
<protein>
    <submittedName>
        <fullName evidence="2">LuxR C-terminal-related transcriptional regulator</fullName>
    </submittedName>
</protein>
<keyword evidence="1" id="KW-0812">Transmembrane</keyword>
<keyword evidence="1" id="KW-1133">Transmembrane helix</keyword>
<accession>A0ABT3Y498</accession>
<gene>
    <name evidence="2" type="ORF">OEA66_11485</name>
</gene>
<dbReference type="EMBL" id="JAOVZV010000010">
    <property type="protein sequence ID" value="MCX8532970.1"/>
    <property type="molecule type" value="Genomic_DNA"/>
</dbReference>
<dbReference type="InterPro" id="IPR016032">
    <property type="entry name" value="Sig_transdc_resp-reg_C-effctor"/>
</dbReference>
<name>A0ABT3Y498_9FLAO</name>
<evidence type="ECO:0000313" key="2">
    <source>
        <dbReference type="EMBL" id="MCX8532970.1"/>
    </source>
</evidence>
<evidence type="ECO:0000313" key="3">
    <source>
        <dbReference type="Proteomes" id="UP001070176"/>
    </source>
</evidence>
<sequence length="145" mass="17270">MKKKVLINFLQIAVVFGGLYFYLKNKQKKSTDNGQQKKNEKPKTRYFINDDLDEVFQLAKINDPFFLAKFKKIYPEFCNKVISLCPDILNSELIFCAYIKLNFSTKEIAKYTFVTQKAVQVRKSRLRKKFNIPSEEDLYIWFKKL</sequence>
<feature type="transmembrane region" description="Helical" evidence="1">
    <location>
        <begin position="6"/>
        <end position="23"/>
    </location>
</feature>
<dbReference type="Proteomes" id="UP001070176">
    <property type="component" value="Unassembled WGS sequence"/>
</dbReference>
<dbReference type="RefSeq" id="WP_267281495.1">
    <property type="nucleotide sequence ID" value="NZ_JAOVZV010000010.1"/>
</dbReference>
<dbReference type="SUPFAM" id="SSF46894">
    <property type="entry name" value="C-terminal effector domain of the bipartite response regulators"/>
    <property type="match status" value="1"/>
</dbReference>
<proteinExistence type="predicted"/>
<evidence type="ECO:0000256" key="1">
    <source>
        <dbReference type="SAM" id="Phobius"/>
    </source>
</evidence>
<keyword evidence="3" id="KW-1185">Reference proteome</keyword>
<organism evidence="2 3">
    <name type="scientific">Chryseobacterium luquanense</name>
    <dbReference type="NCBI Taxonomy" id="2983766"/>
    <lineage>
        <taxon>Bacteria</taxon>
        <taxon>Pseudomonadati</taxon>
        <taxon>Bacteroidota</taxon>
        <taxon>Flavobacteriia</taxon>
        <taxon>Flavobacteriales</taxon>
        <taxon>Weeksellaceae</taxon>
        <taxon>Chryseobacterium group</taxon>
        <taxon>Chryseobacterium</taxon>
    </lineage>
</organism>
<keyword evidence="1" id="KW-0472">Membrane</keyword>